<dbReference type="STRING" id="1123029.SAMN02745172_03084"/>
<dbReference type="Pfam" id="PF05974">
    <property type="entry name" value="DUF892"/>
    <property type="match status" value="1"/>
</dbReference>
<sequence>MADMTSRVDQWLRDAHAMEEQAESLLSGQADRIKTYPALKARIEQHLEETRTQAKRLERCLERRNASSSGLKDFAGKFTATMQNMSGLFAGDEVVKGVLASYSFEHMEIASYRILSAAARIEGDLETAAVCEEICREEEAMAKWLEEHMGEVAQEHLLREEADLEVAKR</sequence>
<dbReference type="Gene3D" id="1.20.1260.10">
    <property type="match status" value="1"/>
</dbReference>
<dbReference type="Proteomes" id="UP000186406">
    <property type="component" value="Unassembled WGS sequence"/>
</dbReference>
<dbReference type="AlphaFoldDB" id="A0A1M7ZNF3"/>
<organism evidence="2 3">
    <name type="scientific">Pseudoxanthobacter soli DSM 19599</name>
    <dbReference type="NCBI Taxonomy" id="1123029"/>
    <lineage>
        <taxon>Bacteria</taxon>
        <taxon>Pseudomonadati</taxon>
        <taxon>Pseudomonadota</taxon>
        <taxon>Alphaproteobacteria</taxon>
        <taxon>Hyphomicrobiales</taxon>
        <taxon>Segnochrobactraceae</taxon>
        <taxon>Pseudoxanthobacter</taxon>
    </lineage>
</organism>
<accession>A0A1M7ZNF3</accession>
<feature type="coiled-coil region" evidence="1">
    <location>
        <begin position="1"/>
        <end position="60"/>
    </location>
</feature>
<reference evidence="2 3" key="1">
    <citation type="submission" date="2016-12" db="EMBL/GenBank/DDBJ databases">
        <authorList>
            <person name="Song W.-J."/>
            <person name="Kurnit D.M."/>
        </authorList>
    </citation>
    <scope>NUCLEOTIDE SEQUENCE [LARGE SCALE GENOMIC DNA]</scope>
    <source>
        <strain evidence="2 3">DSM 19599</strain>
    </source>
</reference>
<dbReference type="RefSeq" id="WP_073630264.1">
    <property type="nucleotide sequence ID" value="NZ_FRXO01000006.1"/>
</dbReference>
<protein>
    <submittedName>
        <fullName evidence="2">Ferritin-like metal-binding protein YciE</fullName>
    </submittedName>
</protein>
<keyword evidence="1" id="KW-0175">Coiled coil</keyword>
<dbReference type="InterPro" id="IPR009078">
    <property type="entry name" value="Ferritin-like_SF"/>
</dbReference>
<dbReference type="InterPro" id="IPR012347">
    <property type="entry name" value="Ferritin-like"/>
</dbReference>
<evidence type="ECO:0000256" key="1">
    <source>
        <dbReference type="SAM" id="Coils"/>
    </source>
</evidence>
<keyword evidence="3" id="KW-1185">Reference proteome</keyword>
<dbReference type="SUPFAM" id="SSF47240">
    <property type="entry name" value="Ferritin-like"/>
    <property type="match status" value="1"/>
</dbReference>
<dbReference type="OrthoDB" id="7273732at2"/>
<proteinExistence type="predicted"/>
<evidence type="ECO:0000313" key="3">
    <source>
        <dbReference type="Proteomes" id="UP000186406"/>
    </source>
</evidence>
<dbReference type="InterPro" id="IPR010287">
    <property type="entry name" value="DUF892_YciF-like"/>
</dbReference>
<dbReference type="EMBL" id="FRXO01000006">
    <property type="protein sequence ID" value="SHO66425.1"/>
    <property type="molecule type" value="Genomic_DNA"/>
</dbReference>
<gene>
    <name evidence="2" type="ORF">SAMN02745172_03084</name>
</gene>
<name>A0A1M7ZNF3_9HYPH</name>
<evidence type="ECO:0000313" key="2">
    <source>
        <dbReference type="EMBL" id="SHO66425.1"/>
    </source>
</evidence>